<feature type="chain" id="PRO_5004109684" description="Cell wall protein PhiA" evidence="1">
    <location>
        <begin position="22"/>
        <end position="210"/>
    </location>
</feature>
<dbReference type="Proteomes" id="UP000016931">
    <property type="component" value="Unassembled WGS sequence"/>
</dbReference>
<evidence type="ECO:0000313" key="2">
    <source>
        <dbReference type="EMBL" id="EMF17258.1"/>
    </source>
</evidence>
<sequence length="210" mass="21846">MYGALTLALAALGAAAPASLALEARQAGTSEPLRFQGLALAQGTPIDSQTLNANDGKFSIGRATTTSGPEAGSGVDPSKFNTDQTIFAYLNGLSKLSLSSTAFPGGQQVYVTAGDESIGQLAGQLKFVQTKDGATSGPPLFDGFAIVYDGKLQFEGKDWFACETDKFNSGYGIWAQSRVEGSNAGAGCVSFTWKVQQVGDETPDAYLHPE</sequence>
<evidence type="ECO:0000256" key="1">
    <source>
        <dbReference type="SAM" id="SignalP"/>
    </source>
</evidence>
<evidence type="ECO:0000313" key="3">
    <source>
        <dbReference type="Proteomes" id="UP000016931"/>
    </source>
</evidence>
<feature type="signal peptide" evidence="1">
    <location>
        <begin position="1"/>
        <end position="21"/>
    </location>
</feature>
<name>N1QMN8_SPHMS</name>
<dbReference type="AlphaFoldDB" id="N1QMN8"/>
<gene>
    <name evidence="2" type="ORF">SEPMUDRAFT_137965</name>
</gene>
<keyword evidence="1" id="KW-0732">Signal</keyword>
<dbReference type="EMBL" id="KB456260">
    <property type="protein sequence ID" value="EMF17258.1"/>
    <property type="molecule type" value="Genomic_DNA"/>
</dbReference>
<dbReference type="GeneID" id="27899994"/>
<dbReference type="PANTHER" id="PTHR42047:SF1">
    <property type="entry name" value="PROTEIN, PUTATIVE (AFU_ORTHOLOGUE AFUA_6G03560)-RELATED"/>
    <property type="match status" value="1"/>
</dbReference>
<dbReference type="RefSeq" id="XP_016765379.1">
    <property type="nucleotide sequence ID" value="XM_016902857.1"/>
</dbReference>
<protein>
    <recommendedName>
        <fullName evidence="4">Cell wall protein PhiA</fullName>
    </recommendedName>
</protein>
<dbReference type="InterPro" id="IPR052820">
    <property type="entry name" value="PhiA_domain"/>
</dbReference>
<evidence type="ECO:0008006" key="4">
    <source>
        <dbReference type="Google" id="ProtNLM"/>
    </source>
</evidence>
<dbReference type="PANTHER" id="PTHR42047">
    <property type="entry name" value="PROTEIN, PUTATIVE (AFU_ORTHOLOGUE AFUA_6G03560)-RELATED"/>
    <property type="match status" value="1"/>
</dbReference>
<dbReference type="HOGENOM" id="CLU_078556_2_0_1"/>
<reference evidence="2 3" key="1">
    <citation type="journal article" date="2012" name="PLoS Pathog.">
        <title>Diverse lifestyles and strategies of plant pathogenesis encoded in the genomes of eighteen Dothideomycetes fungi.</title>
        <authorList>
            <person name="Ohm R.A."/>
            <person name="Feau N."/>
            <person name="Henrissat B."/>
            <person name="Schoch C.L."/>
            <person name="Horwitz B.A."/>
            <person name="Barry K.W."/>
            <person name="Condon B.J."/>
            <person name="Copeland A.C."/>
            <person name="Dhillon B."/>
            <person name="Glaser F."/>
            <person name="Hesse C.N."/>
            <person name="Kosti I."/>
            <person name="LaButti K."/>
            <person name="Lindquist E.A."/>
            <person name="Lucas S."/>
            <person name="Salamov A.A."/>
            <person name="Bradshaw R.E."/>
            <person name="Ciuffetti L."/>
            <person name="Hamelin R.C."/>
            <person name="Kema G.H.J."/>
            <person name="Lawrence C."/>
            <person name="Scott J.A."/>
            <person name="Spatafora J.W."/>
            <person name="Turgeon B.G."/>
            <person name="de Wit P.J.G.M."/>
            <person name="Zhong S."/>
            <person name="Goodwin S.B."/>
            <person name="Grigoriev I.V."/>
        </authorList>
    </citation>
    <scope>NUCLEOTIDE SEQUENCE [LARGE SCALE GENOMIC DNA]</scope>
    <source>
        <strain evidence="2 3">SO2202</strain>
    </source>
</reference>
<organism evidence="2 3">
    <name type="scientific">Sphaerulina musiva (strain SO2202)</name>
    <name type="common">Poplar stem canker fungus</name>
    <name type="synonym">Septoria musiva</name>
    <dbReference type="NCBI Taxonomy" id="692275"/>
    <lineage>
        <taxon>Eukaryota</taxon>
        <taxon>Fungi</taxon>
        <taxon>Dikarya</taxon>
        <taxon>Ascomycota</taxon>
        <taxon>Pezizomycotina</taxon>
        <taxon>Dothideomycetes</taxon>
        <taxon>Dothideomycetidae</taxon>
        <taxon>Mycosphaerellales</taxon>
        <taxon>Mycosphaerellaceae</taxon>
        <taxon>Sphaerulina</taxon>
    </lineage>
</organism>
<dbReference type="OMA" id="GKDWFAC"/>
<keyword evidence="3" id="KW-1185">Reference proteome</keyword>
<dbReference type="eggNOG" id="ENOG502S6B1">
    <property type="taxonomic scope" value="Eukaryota"/>
</dbReference>
<dbReference type="OrthoDB" id="5430620at2759"/>
<accession>N1QMN8</accession>
<proteinExistence type="predicted"/>